<evidence type="ECO:0000313" key="2">
    <source>
        <dbReference type="Proteomes" id="UP000078546"/>
    </source>
</evidence>
<dbReference type="Proteomes" id="UP000078546">
    <property type="component" value="Unassembled WGS sequence"/>
</dbReference>
<dbReference type="AlphaFoldDB" id="A0A1A8X8G5"/>
<accession>A0A1A8X8G5</accession>
<sequence>MPCSEEPVKGDNKDFISFDQYKGIAEGIGEKSIDPDIISSCNFLLNDNVYPQIPLSHKICEQFKYLYDTLNDLSKSSDRKSRSLNESDCSFLNYWLNNKLRIYNNDPQICIKDFYQKLKNEDNTFFNSTLSLDGHLHNIHEDHFENMKILYNLYYIKYKLHNILIDEGSSTRSVLCRQYREECNKKYIDGIINCRNDGSYFYKAIKEFKEKYENNVRLYIGNVDNCQTKEFFELPDVDYVLSEYKYARKEQLKGITTLPILAPIFGVFLMLTCSDRFTPFRQFLYKKIKRIKNMLMNADDRQNELLSDSFYNEKSISYNGEYGIGYFSVTGS</sequence>
<gene>
    <name evidence="1" type="ORF">POVCU1_057620</name>
</gene>
<proteinExistence type="predicted"/>
<evidence type="ECO:0000313" key="1">
    <source>
        <dbReference type="EMBL" id="SBT00106.1"/>
    </source>
</evidence>
<name>A0A1A8X8G5_PLAOA</name>
<dbReference type="EMBL" id="FLQV01001715">
    <property type="protein sequence ID" value="SBT00106.1"/>
    <property type="molecule type" value="Genomic_DNA"/>
</dbReference>
<reference evidence="2" key="1">
    <citation type="submission" date="2016-05" db="EMBL/GenBank/DDBJ databases">
        <authorList>
            <person name="Naeem Raeece"/>
        </authorList>
    </citation>
    <scope>NUCLEOTIDE SEQUENCE [LARGE SCALE GENOMIC DNA]</scope>
</reference>
<organism evidence="1 2">
    <name type="scientific">Plasmodium ovale curtisi</name>
    <dbReference type="NCBI Taxonomy" id="864141"/>
    <lineage>
        <taxon>Eukaryota</taxon>
        <taxon>Sar</taxon>
        <taxon>Alveolata</taxon>
        <taxon>Apicomplexa</taxon>
        <taxon>Aconoidasida</taxon>
        <taxon>Haemosporida</taxon>
        <taxon>Plasmodiidae</taxon>
        <taxon>Plasmodium</taxon>
        <taxon>Plasmodium (Plasmodium)</taxon>
    </lineage>
</organism>
<protein>
    <submittedName>
        <fullName evidence="1">PIR Superfamily Protein</fullName>
    </submittedName>
</protein>